<evidence type="ECO:0000256" key="7">
    <source>
        <dbReference type="ARBA" id="ARBA00039386"/>
    </source>
</evidence>
<proteinExistence type="inferred from homology"/>
<dbReference type="InterPro" id="IPR041854">
    <property type="entry name" value="BFD-like_2Fe2S-bd_dom_sf"/>
</dbReference>
<sequence>MYVCLCNGFTDRCVDRAIDSGARTVGQVYQNVGCRPQCGTCMNTIREQLAARTSEVELSVTDAG</sequence>
<evidence type="ECO:0000256" key="5">
    <source>
        <dbReference type="ARBA" id="ARBA00023004"/>
    </source>
</evidence>
<evidence type="ECO:0000256" key="2">
    <source>
        <dbReference type="ARBA" id="ARBA00022714"/>
    </source>
</evidence>
<evidence type="ECO:0000313" key="10">
    <source>
        <dbReference type="EMBL" id="UUX48284.1"/>
    </source>
</evidence>
<keyword evidence="3" id="KW-0479">Metal-binding</keyword>
<gene>
    <name evidence="10" type="ORF">NUH88_12750</name>
</gene>
<keyword evidence="6" id="KW-0411">Iron-sulfur</keyword>
<keyword evidence="4" id="KW-0249">Electron transport</keyword>
<keyword evidence="5" id="KW-0408">Iron</keyword>
<dbReference type="KEGG" id="naci:NUH88_12750"/>
<dbReference type="InterPro" id="IPR052371">
    <property type="entry name" value="BFD-associated_ferredoxin"/>
</dbReference>
<dbReference type="GO" id="GO:0046872">
    <property type="term" value="F:metal ion binding"/>
    <property type="evidence" value="ECO:0007669"/>
    <property type="project" value="UniProtKB-KW"/>
</dbReference>
<dbReference type="EMBL" id="CP102480">
    <property type="protein sequence ID" value="UUX48284.1"/>
    <property type="molecule type" value="Genomic_DNA"/>
</dbReference>
<evidence type="ECO:0000256" key="4">
    <source>
        <dbReference type="ARBA" id="ARBA00022982"/>
    </source>
</evidence>
<protein>
    <recommendedName>
        <fullName evidence="7">Bacterioferritin-associated ferredoxin</fullName>
    </recommendedName>
</protein>
<feature type="domain" description="BFD-like [2Fe-2S]-binding" evidence="9">
    <location>
        <begin position="2"/>
        <end position="50"/>
    </location>
</feature>
<keyword evidence="1" id="KW-0813">Transport</keyword>
<evidence type="ECO:0000313" key="11">
    <source>
        <dbReference type="Proteomes" id="UP001060336"/>
    </source>
</evidence>
<keyword evidence="2" id="KW-0001">2Fe-2S</keyword>
<dbReference type="Gene3D" id="1.10.10.1100">
    <property type="entry name" value="BFD-like [2Fe-2S]-binding domain"/>
    <property type="match status" value="1"/>
</dbReference>
<name>A0A9J7APL1_9PROT</name>
<accession>A0A9J7APL1</accession>
<keyword evidence="11" id="KW-1185">Reference proteome</keyword>
<dbReference type="Pfam" id="PF04324">
    <property type="entry name" value="Fer2_BFD"/>
    <property type="match status" value="1"/>
</dbReference>
<dbReference type="AlphaFoldDB" id="A0A9J7APL1"/>
<organism evidence="10 11">
    <name type="scientific">Nisaea acidiphila</name>
    <dbReference type="NCBI Taxonomy" id="1862145"/>
    <lineage>
        <taxon>Bacteria</taxon>
        <taxon>Pseudomonadati</taxon>
        <taxon>Pseudomonadota</taxon>
        <taxon>Alphaproteobacteria</taxon>
        <taxon>Rhodospirillales</taxon>
        <taxon>Thalassobaculaceae</taxon>
        <taxon>Nisaea</taxon>
    </lineage>
</organism>
<evidence type="ECO:0000256" key="6">
    <source>
        <dbReference type="ARBA" id="ARBA00023014"/>
    </source>
</evidence>
<dbReference type="GO" id="GO:0051537">
    <property type="term" value="F:2 iron, 2 sulfur cluster binding"/>
    <property type="evidence" value="ECO:0007669"/>
    <property type="project" value="UniProtKB-KW"/>
</dbReference>
<dbReference type="PANTHER" id="PTHR37424">
    <property type="entry name" value="BACTERIOFERRITIN-ASSOCIATED FERREDOXIN"/>
    <property type="match status" value="1"/>
</dbReference>
<dbReference type="RefSeq" id="WP_257766792.1">
    <property type="nucleotide sequence ID" value="NZ_CP102480.1"/>
</dbReference>
<dbReference type="PANTHER" id="PTHR37424:SF1">
    <property type="entry name" value="BACTERIOFERRITIN-ASSOCIATED FERREDOXIN"/>
    <property type="match status" value="1"/>
</dbReference>
<evidence type="ECO:0000256" key="8">
    <source>
        <dbReference type="ARBA" id="ARBA00046332"/>
    </source>
</evidence>
<dbReference type="InterPro" id="IPR007419">
    <property type="entry name" value="BFD-like_2Fe2S-bd_dom"/>
</dbReference>
<comment type="similarity">
    <text evidence="8">Belongs to the Bfd family.</text>
</comment>
<reference evidence="10" key="1">
    <citation type="submission" date="2022-08" db="EMBL/GenBank/DDBJ databases">
        <title>Nisaea acidiphila sp. nov., isolated from a marine algal debris and emended description of the genus Nisaea Urios et al. 2008.</title>
        <authorList>
            <person name="Kwon K."/>
        </authorList>
    </citation>
    <scope>NUCLEOTIDE SEQUENCE</scope>
    <source>
        <strain evidence="10">MEBiC11861</strain>
    </source>
</reference>
<evidence type="ECO:0000256" key="1">
    <source>
        <dbReference type="ARBA" id="ARBA00022448"/>
    </source>
</evidence>
<evidence type="ECO:0000259" key="9">
    <source>
        <dbReference type="Pfam" id="PF04324"/>
    </source>
</evidence>
<dbReference type="Proteomes" id="UP001060336">
    <property type="component" value="Chromosome"/>
</dbReference>
<evidence type="ECO:0000256" key="3">
    <source>
        <dbReference type="ARBA" id="ARBA00022723"/>
    </source>
</evidence>